<sequence>MCMTCMTVSGFHRAPPPTFPRDSPLAARIAQLQRTHHLATAMSFPIYVKSIVKYKSPHPQDLSFPKGHTLRVWGYANRETPTTEPAATEESDEDDEDDHWYMGEWLDGSRKGQFPASLVIRVEAPESEAHRAVSISSDTTPLEPKAPVASVLPSASTNSSANLELENPTTYSDPISISRSSNLARPHGCGESDTSASVAQHVTGSIPNADLTSSTMLAPTCLPSSTNNHASMPTSETLCTHSSPEPATAVPGPVSVSDPHPVPEPMELAQGSLPSPESPKATCTRPVTSEMNAGREDSPSQKTEPVTEHVSVPLTHTAPASAGLMPEEGLPEHEAKNIPSAEAILVPPSETELSRPQPISKATHESTSAHSEHSTSESIRKSPVELDESQKNSSIVLPSTEDSPTKNKADVSTSSPSPAKDPSSMSLRDRIAAFNKPAVKTPPPIPRAKPGAWKRPPPAEGEPKPLLPPQMPIASAKTPSPVSSESIRNSGDTHSTPEKIDAKSTEGSANGFSASDAKSSIKMSLKERMAALQRNESVVNNQVSSTERKPPVSKLVNPLATEGPPPAENEDEVARRAAIARRMAALGGRRVETGLFGHAPTQKDNSAQVPQHDLEAAAVDASHEPKPLPATNPDLDVPPPAAAGSDSGPQTLVIPRRTPAPRTRRTKPAEAKDEPKDALGNAASCASRNVPSDLIMGTPGESKIEEPFHPPTNVQTGASSDSPVNPLNSPVPTLPLKTPADATKNVSLNDPANARNEMTSHEPENVQDEMVHQSGGMHIDKQSPATASAQPVTLDSRNEGQERMHATHTDNESDKGGHLRYNPPTTFHHVSQASPDQNDPAPESEGHHMPSSDVISTVEPVELVPAFHDTQAVQHDDRLPNDSAEELMKSYSKPVLAPYQKHDVTLPRSQSFGSVHPVHEPERKSSARSYYAAEYDSANRDLVHNVMSMDILLSCRIVKTPLPM</sequence>
<feature type="compositionally biased region" description="Polar residues" evidence="3">
    <location>
        <begin position="505"/>
        <end position="520"/>
    </location>
</feature>
<feature type="compositionally biased region" description="Polar residues" evidence="3">
    <location>
        <begin position="535"/>
        <end position="545"/>
    </location>
</feature>
<evidence type="ECO:0000256" key="2">
    <source>
        <dbReference type="PROSITE-ProRule" id="PRU00192"/>
    </source>
</evidence>
<gene>
    <name evidence="5" type="ORF">MGL_1474</name>
</gene>
<dbReference type="OMA" id="TSHEPEN"/>
<feature type="compositionally biased region" description="Pro residues" evidence="3">
    <location>
        <begin position="455"/>
        <end position="471"/>
    </location>
</feature>
<feature type="region of interest" description="Disordered" evidence="3">
    <location>
        <begin position="227"/>
        <end position="520"/>
    </location>
</feature>
<dbReference type="InParanoid" id="A8PXL3"/>
<dbReference type="KEGG" id="mgl:MGL_1474"/>
<feature type="domain" description="SH3" evidence="4">
    <location>
        <begin position="43"/>
        <end position="124"/>
    </location>
</feature>
<feature type="compositionally biased region" description="Basic and acidic residues" evidence="3">
    <location>
        <begin position="667"/>
        <end position="677"/>
    </location>
</feature>
<proteinExistence type="predicted"/>
<feature type="region of interest" description="Disordered" evidence="3">
    <location>
        <begin position="127"/>
        <end position="146"/>
    </location>
</feature>
<accession>A8PXL3</accession>
<name>A8PXL3_MALGO</name>
<feature type="compositionally biased region" description="Polar residues" evidence="3">
    <location>
        <begin position="159"/>
        <end position="183"/>
    </location>
</feature>
<dbReference type="InterPro" id="IPR036028">
    <property type="entry name" value="SH3-like_dom_sf"/>
</dbReference>
<feature type="compositionally biased region" description="Polar residues" evidence="3">
    <location>
        <begin position="783"/>
        <end position="795"/>
    </location>
</feature>
<evidence type="ECO:0000256" key="1">
    <source>
        <dbReference type="ARBA" id="ARBA00022443"/>
    </source>
</evidence>
<evidence type="ECO:0000259" key="4">
    <source>
        <dbReference type="PROSITE" id="PS50002"/>
    </source>
</evidence>
<feature type="compositionally biased region" description="Basic and acidic residues" evidence="3">
    <location>
        <begin position="796"/>
        <end position="817"/>
    </location>
</feature>
<dbReference type="GeneID" id="5855598"/>
<feature type="compositionally biased region" description="Basic and acidic residues" evidence="3">
    <location>
        <begin position="370"/>
        <end position="390"/>
    </location>
</feature>
<feature type="region of interest" description="Disordered" evidence="3">
    <location>
        <begin position="159"/>
        <end position="196"/>
    </location>
</feature>
<feature type="compositionally biased region" description="Polar residues" evidence="3">
    <location>
        <begin position="477"/>
        <end position="494"/>
    </location>
</feature>
<evidence type="ECO:0000256" key="3">
    <source>
        <dbReference type="SAM" id="MobiDB-lite"/>
    </source>
</evidence>
<dbReference type="AlphaFoldDB" id="A8PXL3"/>
<feature type="compositionally biased region" description="Basic and acidic residues" evidence="3">
    <location>
        <begin position="495"/>
        <end position="504"/>
    </location>
</feature>
<keyword evidence="6" id="KW-1185">Reference proteome</keyword>
<keyword evidence="1 2" id="KW-0728">SH3 domain</keyword>
<dbReference type="InterPro" id="IPR001452">
    <property type="entry name" value="SH3_domain"/>
</dbReference>
<reference evidence="5 6" key="1">
    <citation type="journal article" date="2007" name="Proc. Natl. Acad. Sci. U.S.A.">
        <title>Dandruff-associated Malassezia genomes reveal convergent and divergent virulence traits shared with plant and human fungal pathogens.</title>
        <authorList>
            <person name="Xu J."/>
            <person name="Saunders C.W."/>
            <person name="Hu P."/>
            <person name="Grant R.A."/>
            <person name="Boekhout T."/>
            <person name="Kuramae E.E."/>
            <person name="Kronstad J.W."/>
            <person name="Deangelis Y.M."/>
            <person name="Reeder N.L."/>
            <person name="Johnstone K.R."/>
            <person name="Leland M."/>
            <person name="Fieno A.M."/>
            <person name="Begley W.M."/>
            <person name="Sun Y."/>
            <person name="Lacey M.P."/>
            <person name="Chaudhary T."/>
            <person name="Keough T."/>
            <person name="Chu L."/>
            <person name="Sears R."/>
            <person name="Yuan B."/>
            <person name="Dawson T.L.Jr."/>
        </authorList>
    </citation>
    <scope>NUCLEOTIDE SEQUENCE [LARGE SCALE GENOMIC DNA]</scope>
    <source>
        <strain evidence="6">ATCC MYA-4612 / CBS 7966</strain>
    </source>
</reference>
<evidence type="ECO:0000313" key="6">
    <source>
        <dbReference type="Proteomes" id="UP000008837"/>
    </source>
</evidence>
<dbReference type="RefSeq" id="XP_001731291.1">
    <property type="nucleotide sequence ID" value="XM_001731239.1"/>
</dbReference>
<feature type="compositionally biased region" description="Polar residues" evidence="3">
    <location>
        <begin position="227"/>
        <end position="245"/>
    </location>
</feature>
<feature type="compositionally biased region" description="Polar residues" evidence="3">
    <location>
        <begin position="823"/>
        <end position="837"/>
    </location>
</feature>
<dbReference type="CDD" id="cd00174">
    <property type="entry name" value="SH3"/>
    <property type="match status" value="1"/>
</dbReference>
<dbReference type="PROSITE" id="PS50002">
    <property type="entry name" value="SH3"/>
    <property type="match status" value="1"/>
</dbReference>
<feature type="compositionally biased region" description="Polar residues" evidence="3">
    <location>
        <begin position="712"/>
        <end position="731"/>
    </location>
</feature>
<evidence type="ECO:0000313" key="5">
    <source>
        <dbReference type="EMBL" id="EDP44077.1"/>
    </source>
</evidence>
<comment type="caution">
    <text evidence="5">The sequence shown here is derived from an EMBL/GenBank/DDBJ whole genome shotgun (WGS) entry which is preliminary data.</text>
</comment>
<dbReference type="OrthoDB" id="207120at2759"/>
<feature type="region of interest" description="Disordered" evidence="3">
    <location>
        <begin position="535"/>
        <end position="573"/>
    </location>
</feature>
<dbReference type="Proteomes" id="UP000008837">
    <property type="component" value="Unassembled WGS sequence"/>
</dbReference>
<protein>
    <recommendedName>
        <fullName evidence="4">SH3 domain-containing protein</fullName>
    </recommendedName>
</protein>
<dbReference type="SUPFAM" id="SSF50044">
    <property type="entry name" value="SH3-domain"/>
    <property type="match status" value="1"/>
</dbReference>
<organism evidence="5 6">
    <name type="scientific">Malassezia globosa (strain ATCC MYA-4612 / CBS 7966)</name>
    <name type="common">Dandruff-associated fungus</name>
    <dbReference type="NCBI Taxonomy" id="425265"/>
    <lineage>
        <taxon>Eukaryota</taxon>
        <taxon>Fungi</taxon>
        <taxon>Dikarya</taxon>
        <taxon>Basidiomycota</taxon>
        <taxon>Ustilaginomycotina</taxon>
        <taxon>Malasseziomycetes</taxon>
        <taxon>Malasseziales</taxon>
        <taxon>Malasseziaceae</taxon>
        <taxon>Malassezia</taxon>
    </lineage>
</organism>
<dbReference type="EMBL" id="AAYY01000004">
    <property type="protein sequence ID" value="EDP44077.1"/>
    <property type="molecule type" value="Genomic_DNA"/>
</dbReference>
<feature type="region of interest" description="Disordered" evidence="3">
    <location>
        <begin position="593"/>
        <end position="852"/>
    </location>
</feature>
<feature type="compositionally biased region" description="Polar residues" evidence="3">
    <location>
        <begin position="391"/>
        <end position="402"/>
    </location>
</feature>
<dbReference type="Gene3D" id="2.30.30.40">
    <property type="entry name" value="SH3 Domains"/>
    <property type="match status" value="1"/>
</dbReference>
<dbReference type="VEuPathDB" id="FungiDB:MGL_1474"/>